<keyword evidence="8" id="KW-0521">NADP</keyword>
<keyword evidence="9 16" id="KW-1133">Transmembrane helix</keyword>
<dbReference type="GO" id="GO:0016705">
    <property type="term" value="F:oxidoreductase activity, acting on paired donors, with incorporation or reduction of molecular oxygen"/>
    <property type="evidence" value="ECO:0007669"/>
    <property type="project" value="InterPro"/>
</dbReference>
<evidence type="ECO:0000256" key="8">
    <source>
        <dbReference type="ARBA" id="ARBA00022857"/>
    </source>
</evidence>
<keyword evidence="5 15" id="KW-0349">Heme</keyword>
<dbReference type="Gene3D" id="3.40.50.720">
    <property type="entry name" value="NAD(P)-binding Rossmann-like Domain"/>
    <property type="match status" value="1"/>
</dbReference>
<keyword evidence="12" id="KW-0503">Monooxygenase</keyword>
<dbReference type="InterPro" id="IPR012132">
    <property type="entry name" value="GMC_OxRdtase"/>
</dbReference>
<evidence type="ECO:0000256" key="5">
    <source>
        <dbReference type="ARBA" id="ARBA00022617"/>
    </source>
</evidence>
<evidence type="ECO:0000256" key="1">
    <source>
        <dbReference type="ARBA" id="ARBA00001971"/>
    </source>
</evidence>
<evidence type="ECO:0000256" key="14">
    <source>
        <dbReference type="ARBA" id="ARBA00023180"/>
    </source>
</evidence>
<comment type="caution">
    <text evidence="18">The sequence shown here is derived from an EMBL/GenBank/DDBJ whole genome shotgun (WGS) entry which is preliminary data.</text>
</comment>
<accession>A0A9P8K1G8</accession>
<dbReference type="Gene3D" id="3.90.25.10">
    <property type="entry name" value="UDP-galactose 4-epimerase, domain 1"/>
    <property type="match status" value="1"/>
</dbReference>
<comment type="similarity">
    <text evidence="4">Belongs to the GMC oxidoreductase family.</text>
</comment>
<dbReference type="PRINTS" id="PR00385">
    <property type="entry name" value="P450"/>
</dbReference>
<evidence type="ECO:0000256" key="16">
    <source>
        <dbReference type="SAM" id="Phobius"/>
    </source>
</evidence>
<evidence type="ECO:0000256" key="4">
    <source>
        <dbReference type="ARBA" id="ARBA00010790"/>
    </source>
</evidence>
<dbReference type="Pfam" id="PF05199">
    <property type="entry name" value="GMC_oxred_C"/>
    <property type="match status" value="1"/>
</dbReference>
<dbReference type="PANTHER" id="PTHR11552:SF138">
    <property type="entry name" value="DEHYDROGENASE PKFF-RELATED"/>
    <property type="match status" value="1"/>
</dbReference>
<evidence type="ECO:0000313" key="19">
    <source>
        <dbReference type="Proteomes" id="UP000729357"/>
    </source>
</evidence>
<dbReference type="Gene3D" id="3.30.560.10">
    <property type="entry name" value="Glucose Oxidase, domain 3"/>
    <property type="match status" value="1"/>
</dbReference>
<dbReference type="InterPro" id="IPR036396">
    <property type="entry name" value="Cyt_P450_sf"/>
</dbReference>
<dbReference type="GO" id="GO:0016614">
    <property type="term" value="F:oxidoreductase activity, acting on CH-OH group of donors"/>
    <property type="evidence" value="ECO:0007669"/>
    <property type="project" value="InterPro"/>
</dbReference>
<dbReference type="Gene3D" id="1.10.630.10">
    <property type="entry name" value="Cytochrome P450"/>
    <property type="match status" value="1"/>
</dbReference>
<dbReference type="PROSITE" id="PS00624">
    <property type="entry name" value="GMC_OXRED_2"/>
    <property type="match status" value="1"/>
</dbReference>
<comment type="similarity">
    <text evidence="3">Belongs to the cytochrome P450 family.</text>
</comment>
<keyword evidence="19" id="KW-1185">Reference proteome</keyword>
<gene>
    <name evidence="18" type="ORF">KCU98_g1582</name>
</gene>
<proteinExistence type="inferred from homology"/>
<dbReference type="Gene3D" id="3.50.50.60">
    <property type="entry name" value="FAD/NAD(P)-binding domain"/>
    <property type="match status" value="1"/>
</dbReference>
<keyword evidence="7 15" id="KW-0479">Metal-binding</keyword>
<dbReference type="Pfam" id="PF05368">
    <property type="entry name" value="NmrA"/>
    <property type="match status" value="1"/>
</dbReference>
<dbReference type="InterPro" id="IPR036291">
    <property type="entry name" value="NAD(P)-bd_dom_sf"/>
</dbReference>
<dbReference type="SUPFAM" id="SSF54373">
    <property type="entry name" value="FAD-linked reductases, C-terminal domain"/>
    <property type="match status" value="1"/>
</dbReference>
<feature type="domain" description="Glucose-methanol-choline oxidoreductase N-terminal" evidence="17">
    <location>
        <begin position="802"/>
        <end position="816"/>
    </location>
</feature>
<feature type="non-terminal residue" evidence="18">
    <location>
        <position position="1245"/>
    </location>
</feature>
<keyword evidence="14" id="KW-0325">Glycoprotein</keyword>
<dbReference type="InterPro" id="IPR008030">
    <property type="entry name" value="NmrA-like"/>
</dbReference>
<dbReference type="InterPro" id="IPR045312">
    <property type="entry name" value="PCBER-like"/>
</dbReference>
<dbReference type="GO" id="GO:0050660">
    <property type="term" value="F:flavin adenine dinucleotide binding"/>
    <property type="evidence" value="ECO:0007669"/>
    <property type="project" value="InterPro"/>
</dbReference>
<dbReference type="GO" id="GO:0016020">
    <property type="term" value="C:membrane"/>
    <property type="evidence" value="ECO:0007669"/>
    <property type="project" value="UniProtKB-SubCell"/>
</dbReference>
<feature type="binding site" description="axial binding residue" evidence="15">
    <location>
        <position position="447"/>
    </location>
    <ligand>
        <name>heme</name>
        <dbReference type="ChEBI" id="CHEBI:30413"/>
    </ligand>
    <ligandPart>
        <name>Fe</name>
        <dbReference type="ChEBI" id="CHEBI:18248"/>
    </ligandPart>
</feature>
<dbReference type="PROSITE" id="PS00086">
    <property type="entry name" value="CYTOCHROME_P450"/>
    <property type="match status" value="1"/>
</dbReference>
<dbReference type="SUPFAM" id="SSF51735">
    <property type="entry name" value="NAD(P)-binding Rossmann-fold domains"/>
    <property type="match status" value="1"/>
</dbReference>
<evidence type="ECO:0000256" key="9">
    <source>
        <dbReference type="ARBA" id="ARBA00022989"/>
    </source>
</evidence>
<organism evidence="18 19">
    <name type="scientific">Aureobasidium melanogenum</name>
    <name type="common">Aureobasidium pullulans var. melanogenum</name>
    <dbReference type="NCBI Taxonomy" id="46634"/>
    <lineage>
        <taxon>Eukaryota</taxon>
        <taxon>Fungi</taxon>
        <taxon>Dikarya</taxon>
        <taxon>Ascomycota</taxon>
        <taxon>Pezizomycotina</taxon>
        <taxon>Dothideomycetes</taxon>
        <taxon>Dothideomycetidae</taxon>
        <taxon>Dothideales</taxon>
        <taxon>Saccotheciaceae</taxon>
        <taxon>Aureobasidium</taxon>
    </lineage>
</organism>
<evidence type="ECO:0000256" key="3">
    <source>
        <dbReference type="ARBA" id="ARBA00010617"/>
    </source>
</evidence>
<keyword evidence="11 15" id="KW-0408">Iron</keyword>
<dbReference type="SUPFAM" id="SSF48264">
    <property type="entry name" value="Cytochrome P450"/>
    <property type="match status" value="1"/>
</dbReference>
<sequence length="1245" mass="137673">MGSTLFTSSMMIVAWFGIATLYLVFLAAYRLHLSPLAKFPGPRLAALTLWYEFYFDVIKHGQFFKEVERMHSVYGPIVRINPFEIHVKDSKWYDELYTNGSRKRDKSAWFVGRSGGKSVFGTIHHDHHRLRRAALNPFFSKRSIIAFEPVIQSTMDQLCVALQSYIKSGKPVELQTAYMALTLDVISQYAFGESLGLVKKPGFSPEWNKMLHATIEAGIMNRHLPWLADLMMSLPTWLAASISAPVAFFLHIQKDVRKQVEEALARKQDPSRSHRTIFEELRDSDLPPQEKTIERLMDEGFILVGAGGETTAQTLAVLTFHLLNNPLVLQKLQHELDTLMPSPEGQVSWQQLEQSSYLRAVITEAHRVQAVITTRLIRIAPNEVLKFQDWEIPAGTPISMTTHFMHLDPTLFPEPYKFDPERWLGPFIGADRLEQYVVPFSKGSRACIGLHLASAELYLGVAKVFRKFDLELYETTYRDVEITWDGFAGGFRPDSKGIRVKVAVPLYDNLKTARAQESAYNYVQSPGNATYDYVVVGGGTAGLTVAARLAENPRVKVAVIEAGDFYEDVNGNLSIVPGYGASVSTPAVDWGFKSTPQSALNGRQLDYSRGKTVGGSSATNLMAYHRGTIDSYHLWAQAVEDSSFEWDNFLPYFQKSVRYTPPNNVLRAANASVPNPSIQSYSNAGGPLDVTHSNYADPVSSFAGAAWKELGLAQLKDLTTGSLIGNQYSPATIRASDQTRSTSKSSFLEYAVNSGRNNIFLYKTSLAEKINLANKKATGVQVSSGSRNFTLQAKKEVILAAGTLQTPQLLMVSGVGPQNILTQHGIEVILDLPGVGQNMEDHLFFSMVYKVDVVTLSKTLTDAGFAAQVEAEYTKNHSGILTNTGADYFAWEKLPPKYLSKLSPQARTDLAAFPFDWPDYEVVIGDVPFAAGAEYAQAIGMLEAATARGNVSISSASMADPPLIDTQTLATSTDQQVAVQVIKRMRELWSTKSYSAITSSADEILPGASVQTDEQILKYLLANAGSGFHCACTCTQLIIARAAINAGVQRYFPWQFGIDYDKIGRGSAQDLFDEQLDVRELLRSQRVTKWVIVSTGMFISFLFEPAFGVVDLEQASTTAIGSWENAITVTSPGDIGTATAEITLAMPEERGVVYVAGDTVSMSELAEVVERLLCKKVTRCLETMSQLNSELAEDPNDVMRKYRAVFGTGVGVSWEKEQSFNALRGINTISAEQRARENLKQNDWI</sequence>
<dbReference type="GO" id="GO:0020037">
    <property type="term" value="F:heme binding"/>
    <property type="evidence" value="ECO:0007669"/>
    <property type="project" value="InterPro"/>
</dbReference>
<dbReference type="GO" id="GO:0044550">
    <property type="term" value="P:secondary metabolite biosynthetic process"/>
    <property type="evidence" value="ECO:0007669"/>
    <property type="project" value="TreeGrafter"/>
</dbReference>
<dbReference type="GO" id="GO:0004497">
    <property type="term" value="F:monooxygenase activity"/>
    <property type="evidence" value="ECO:0007669"/>
    <property type="project" value="UniProtKB-KW"/>
</dbReference>
<dbReference type="EMBL" id="JAHFXS010000060">
    <property type="protein sequence ID" value="KAG9989854.1"/>
    <property type="molecule type" value="Genomic_DNA"/>
</dbReference>
<evidence type="ECO:0000313" key="18">
    <source>
        <dbReference type="EMBL" id="KAG9989854.1"/>
    </source>
</evidence>
<dbReference type="AlphaFoldDB" id="A0A9P8K1G8"/>
<evidence type="ECO:0000256" key="2">
    <source>
        <dbReference type="ARBA" id="ARBA00004167"/>
    </source>
</evidence>
<dbReference type="Proteomes" id="UP000729357">
    <property type="component" value="Unassembled WGS sequence"/>
</dbReference>
<keyword evidence="10" id="KW-0560">Oxidoreductase</keyword>
<dbReference type="GO" id="GO:0005506">
    <property type="term" value="F:iron ion binding"/>
    <property type="evidence" value="ECO:0007669"/>
    <property type="project" value="InterPro"/>
</dbReference>
<dbReference type="Pfam" id="PF00732">
    <property type="entry name" value="GMC_oxred_N"/>
    <property type="match status" value="1"/>
</dbReference>
<dbReference type="CDD" id="cd11062">
    <property type="entry name" value="CYP58-like"/>
    <property type="match status" value="1"/>
</dbReference>
<keyword evidence="13 16" id="KW-0472">Membrane</keyword>
<dbReference type="SUPFAM" id="SSF51905">
    <property type="entry name" value="FAD/NAD(P)-binding domain"/>
    <property type="match status" value="1"/>
</dbReference>
<evidence type="ECO:0000256" key="11">
    <source>
        <dbReference type="ARBA" id="ARBA00023004"/>
    </source>
</evidence>
<evidence type="ECO:0000256" key="6">
    <source>
        <dbReference type="ARBA" id="ARBA00022692"/>
    </source>
</evidence>
<evidence type="ECO:0000256" key="7">
    <source>
        <dbReference type="ARBA" id="ARBA00022723"/>
    </source>
</evidence>
<protein>
    <submittedName>
        <fullName evidence="18">Alcohol oxidase</fullName>
    </submittedName>
</protein>
<reference evidence="18" key="2">
    <citation type="submission" date="2021-08" db="EMBL/GenBank/DDBJ databases">
        <authorList>
            <person name="Gostincar C."/>
            <person name="Sun X."/>
            <person name="Song Z."/>
            <person name="Gunde-Cimerman N."/>
        </authorList>
    </citation>
    <scope>NUCLEOTIDE SEQUENCE</scope>
    <source>
        <strain evidence="18">EXF-9298</strain>
    </source>
</reference>
<name>A0A9P8K1G8_AURME</name>
<dbReference type="PANTHER" id="PTHR11552">
    <property type="entry name" value="GLUCOSE-METHANOL-CHOLINE GMC OXIDOREDUCTASE"/>
    <property type="match status" value="1"/>
</dbReference>
<comment type="cofactor">
    <cofactor evidence="1 15">
        <name>heme</name>
        <dbReference type="ChEBI" id="CHEBI:30413"/>
    </cofactor>
</comment>
<comment type="subcellular location">
    <subcellularLocation>
        <location evidence="2">Membrane</location>
        <topology evidence="2">Single-pass membrane protein</topology>
    </subcellularLocation>
</comment>
<evidence type="ECO:0000256" key="10">
    <source>
        <dbReference type="ARBA" id="ARBA00023002"/>
    </source>
</evidence>
<evidence type="ECO:0000259" key="17">
    <source>
        <dbReference type="PROSITE" id="PS00624"/>
    </source>
</evidence>
<dbReference type="InterPro" id="IPR007867">
    <property type="entry name" value="GMC_OxRtase_C"/>
</dbReference>
<dbReference type="InterPro" id="IPR017972">
    <property type="entry name" value="Cyt_P450_CS"/>
</dbReference>
<dbReference type="PRINTS" id="PR00463">
    <property type="entry name" value="EP450I"/>
</dbReference>
<dbReference type="InterPro" id="IPR002401">
    <property type="entry name" value="Cyt_P450_E_grp-I"/>
</dbReference>
<dbReference type="InterPro" id="IPR000172">
    <property type="entry name" value="GMC_OxRdtase_N"/>
</dbReference>
<dbReference type="InterPro" id="IPR036188">
    <property type="entry name" value="FAD/NAD-bd_sf"/>
</dbReference>
<dbReference type="CDD" id="cd05259">
    <property type="entry name" value="PCBER_SDR_a"/>
    <property type="match status" value="1"/>
</dbReference>
<feature type="transmembrane region" description="Helical" evidence="16">
    <location>
        <begin position="6"/>
        <end position="29"/>
    </location>
</feature>
<dbReference type="Pfam" id="PF00067">
    <property type="entry name" value="p450"/>
    <property type="match status" value="1"/>
</dbReference>
<reference evidence="18" key="1">
    <citation type="journal article" date="2021" name="J Fungi (Basel)">
        <title>Virulence traits and population genomics of the black yeast Aureobasidium melanogenum.</title>
        <authorList>
            <person name="Cernosa A."/>
            <person name="Sun X."/>
            <person name="Gostincar C."/>
            <person name="Fang C."/>
            <person name="Gunde-Cimerman N."/>
            <person name="Song Z."/>
        </authorList>
    </citation>
    <scope>NUCLEOTIDE SEQUENCE</scope>
    <source>
        <strain evidence="18">EXF-9298</strain>
    </source>
</reference>
<dbReference type="InterPro" id="IPR001128">
    <property type="entry name" value="Cyt_P450"/>
</dbReference>
<evidence type="ECO:0000256" key="15">
    <source>
        <dbReference type="PIRSR" id="PIRSR602401-1"/>
    </source>
</evidence>
<dbReference type="FunFam" id="1.10.630.10:FF:000069">
    <property type="entry name" value="Cytochrome P450, putative (Eurofung)"/>
    <property type="match status" value="1"/>
</dbReference>
<keyword evidence="6 16" id="KW-0812">Transmembrane</keyword>
<evidence type="ECO:0000256" key="12">
    <source>
        <dbReference type="ARBA" id="ARBA00023033"/>
    </source>
</evidence>
<evidence type="ECO:0000256" key="13">
    <source>
        <dbReference type="ARBA" id="ARBA00023136"/>
    </source>
</evidence>